<name>A0A6A6ZQY2_9PLEO</name>
<feature type="region of interest" description="Disordered" evidence="1">
    <location>
        <begin position="106"/>
        <end position="177"/>
    </location>
</feature>
<keyword evidence="3" id="KW-1185">Reference proteome</keyword>
<organism evidence="2 3">
    <name type="scientific">Ophiobolus disseminans</name>
    <dbReference type="NCBI Taxonomy" id="1469910"/>
    <lineage>
        <taxon>Eukaryota</taxon>
        <taxon>Fungi</taxon>
        <taxon>Dikarya</taxon>
        <taxon>Ascomycota</taxon>
        <taxon>Pezizomycotina</taxon>
        <taxon>Dothideomycetes</taxon>
        <taxon>Pleosporomycetidae</taxon>
        <taxon>Pleosporales</taxon>
        <taxon>Pleosporineae</taxon>
        <taxon>Phaeosphaeriaceae</taxon>
        <taxon>Ophiobolus</taxon>
    </lineage>
</organism>
<reference evidence="2" key="1">
    <citation type="journal article" date="2020" name="Stud. Mycol.">
        <title>101 Dothideomycetes genomes: a test case for predicting lifestyles and emergence of pathogens.</title>
        <authorList>
            <person name="Haridas S."/>
            <person name="Albert R."/>
            <person name="Binder M."/>
            <person name="Bloem J."/>
            <person name="Labutti K."/>
            <person name="Salamov A."/>
            <person name="Andreopoulos B."/>
            <person name="Baker S."/>
            <person name="Barry K."/>
            <person name="Bills G."/>
            <person name="Bluhm B."/>
            <person name="Cannon C."/>
            <person name="Castanera R."/>
            <person name="Culley D."/>
            <person name="Daum C."/>
            <person name="Ezra D."/>
            <person name="Gonzalez J."/>
            <person name="Henrissat B."/>
            <person name="Kuo A."/>
            <person name="Liang C."/>
            <person name="Lipzen A."/>
            <person name="Lutzoni F."/>
            <person name="Magnuson J."/>
            <person name="Mondo S."/>
            <person name="Nolan M."/>
            <person name="Ohm R."/>
            <person name="Pangilinan J."/>
            <person name="Park H.-J."/>
            <person name="Ramirez L."/>
            <person name="Alfaro M."/>
            <person name="Sun H."/>
            <person name="Tritt A."/>
            <person name="Yoshinaga Y."/>
            <person name="Zwiers L.-H."/>
            <person name="Turgeon B."/>
            <person name="Goodwin S."/>
            <person name="Spatafora J."/>
            <person name="Crous P."/>
            <person name="Grigoriev I."/>
        </authorList>
    </citation>
    <scope>NUCLEOTIDE SEQUENCE</scope>
    <source>
        <strain evidence="2">CBS 113818</strain>
    </source>
</reference>
<gene>
    <name evidence="2" type="ORF">CC86DRAFT_409623</name>
</gene>
<evidence type="ECO:0000256" key="1">
    <source>
        <dbReference type="SAM" id="MobiDB-lite"/>
    </source>
</evidence>
<feature type="compositionally biased region" description="Polar residues" evidence="1">
    <location>
        <begin position="139"/>
        <end position="159"/>
    </location>
</feature>
<feature type="compositionally biased region" description="Low complexity" evidence="1">
    <location>
        <begin position="165"/>
        <end position="177"/>
    </location>
</feature>
<evidence type="ECO:0000313" key="3">
    <source>
        <dbReference type="Proteomes" id="UP000799424"/>
    </source>
</evidence>
<feature type="compositionally biased region" description="Low complexity" evidence="1">
    <location>
        <begin position="52"/>
        <end position="64"/>
    </location>
</feature>
<feature type="compositionally biased region" description="Basic and acidic residues" evidence="1">
    <location>
        <begin position="106"/>
        <end position="119"/>
    </location>
</feature>
<feature type="compositionally biased region" description="Low complexity" evidence="1">
    <location>
        <begin position="33"/>
        <end position="43"/>
    </location>
</feature>
<feature type="compositionally biased region" description="Polar residues" evidence="1">
    <location>
        <begin position="1"/>
        <end position="10"/>
    </location>
</feature>
<sequence length="432" mass="47841">MNRRGNNSGGSVPVGPENTGISKRYQPTRNWASSPTSQRSSVSTEQFPPFRLSAQPSLPASQSSGPTLPNIAHNSAVPHVLASSIARTVRCPSGLYANFVLAKQRDEQTKGPSRQRTEQVDPISRPHQLDPRDAGAPGRSNNMSNLRGGATNFQNQHSQAGLGYGTATSSSSSGAAGRDWRIRSMQPPQNAAPVMTTATGMALQGLINSGITTISVANDIERRVRDVHHPEFLRGVMFNPANQREWYTQVLPFLETLEFVIESTVDLQFATDMFRSPILPSLFEAITKVNLPGQHWLPGIGSNRSSNPYFQILMGLPRLQEVTFTMHNSSVTDSLYTERQMIDIERVDSLRSRNRKVLPLDIIVAKYGFADVFKCRALRRLRLEYIECERARFHTKNGSAAEVMGQLQVYFVNGFAAVQMNVFVELVKVIRA</sequence>
<feature type="compositionally biased region" description="Polar residues" evidence="1">
    <location>
        <begin position="19"/>
        <end position="32"/>
    </location>
</feature>
<evidence type="ECO:0000313" key="2">
    <source>
        <dbReference type="EMBL" id="KAF2822844.1"/>
    </source>
</evidence>
<dbReference type="Proteomes" id="UP000799424">
    <property type="component" value="Unassembled WGS sequence"/>
</dbReference>
<dbReference type="OrthoDB" id="3794650at2759"/>
<accession>A0A6A6ZQY2</accession>
<dbReference type="AlphaFoldDB" id="A0A6A6ZQY2"/>
<proteinExistence type="predicted"/>
<protein>
    <submittedName>
        <fullName evidence="2">Uncharacterized protein</fullName>
    </submittedName>
</protein>
<feature type="region of interest" description="Disordered" evidence="1">
    <location>
        <begin position="1"/>
        <end position="70"/>
    </location>
</feature>
<dbReference type="EMBL" id="MU006233">
    <property type="protein sequence ID" value="KAF2822844.1"/>
    <property type="molecule type" value="Genomic_DNA"/>
</dbReference>